<keyword evidence="1" id="KW-0812">Transmembrane</keyword>
<keyword evidence="1" id="KW-1133">Transmembrane helix</keyword>
<keyword evidence="1" id="KW-0472">Membrane</keyword>
<reference evidence="2 3" key="1">
    <citation type="submission" date="2019-03" db="EMBL/GenBank/DDBJ databases">
        <title>First draft genome of Liparis tanakae, snailfish: a comprehensive survey of snailfish specific genes.</title>
        <authorList>
            <person name="Kim W."/>
            <person name="Song I."/>
            <person name="Jeong J.-H."/>
            <person name="Kim D."/>
            <person name="Kim S."/>
            <person name="Ryu S."/>
            <person name="Song J.Y."/>
            <person name="Lee S.K."/>
        </authorList>
    </citation>
    <scope>NUCLEOTIDE SEQUENCE [LARGE SCALE GENOMIC DNA]</scope>
    <source>
        <tissue evidence="2">Muscle</tissue>
    </source>
</reference>
<sequence length="120" mass="13606">MAEFFLPIRKSEVISCISLMRSVPRFFTFSKSSFMEKERSMSVSFWGWIWVICSGFSFSATSRLRLVTGLFLSMLMLPRGFSSAVTAHFLFFRDSRSSQRADLDSPGLRKFCEGAQGASV</sequence>
<protein>
    <submittedName>
        <fullName evidence="2">Uncharacterized protein</fullName>
    </submittedName>
</protein>
<name>A0A4Z2G288_9TELE</name>
<evidence type="ECO:0000256" key="1">
    <source>
        <dbReference type="SAM" id="Phobius"/>
    </source>
</evidence>
<keyword evidence="3" id="KW-1185">Reference proteome</keyword>
<evidence type="ECO:0000313" key="2">
    <source>
        <dbReference type="EMBL" id="TNN47678.1"/>
    </source>
</evidence>
<dbReference type="AlphaFoldDB" id="A0A4Z2G288"/>
<comment type="caution">
    <text evidence="2">The sequence shown here is derived from an EMBL/GenBank/DDBJ whole genome shotgun (WGS) entry which is preliminary data.</text>
</comment>
<dbReference type="EMBL" id="SRLO01000729">
    <property type="protein sequence ID" value="TNN47678.1"/>
    <property type="molecule type" value="Genomic_DNA"/>
</dbReference>
<dbReference type="Proteomes" id="UP000314294">
    <property type="component" value="Unassembled WGS sequence"/>
</dbReference>
<gene>
    <name evidence="2" type="ORF">EYF80_042121</name>
</gene>
<evidence type="ECO:0000313" key="3">
    <source>
        <dbReference type="Proteomes" id="UP000314294"/>
    </source>
</evidence>
<proteinExistence type="predicted"/>
<accession>A0A4Z2G288</accession>
<organism evidence="2 3">
    <name type="scientific">Liparis tanakae</name>
    <name type="common">Tanaka's snailfish</name>
    <dbReference type="NCBI Taxonomy" id="230148"/>
    <lineage>
        <taxon>Eukaryota</taxon>
        <taxon>Metazoa</taxon>
        <taxon>Chordata</taxon>
        <taxon>Craniata</taxon>
        <taxon>Vertebrata</taxon>
        <taxon>Euteleostomi</taxon>
        <taxon>Actinopterygii</taxon>
        <taxon>Neopterygii</taxon>
        <taxon>Teleostei</taxon>
        <taxon>Neoteleostei</taxon>
        <taxon>Acanthomorphata</taxon>
        <taxon>Eupercaria</taxon>
        <taxon>Perciformes</taxon>
        <taxon>Cottioidei</taxon>
        <taxon>Cottales</taxon>
        <taxon>Liparidae</taxon>
        <taxon>Liparis</taxon>
    </lineage>
</organism>
<feature type="transmembrane region" description="Helical" evidence="1">
    <location>
        <begin position="66"/>
        <end position="91"/>
    </location>
</feature>
<feature type="transmembrane region" description="Helical" evidence="1">
    <location>
        <begin position="41"/>
        <end position="60"/>
    </location>
</feature>